<keyword evidence="9" id="KW-0448">Lipopolysaccharide biosynthesis</keyword>
<evidence type="ECO:0000313" key="13">
    <source>
        <dbReference type="Proteomes" id="UP001059934"/>
    </source>
</evidence>
<keyword evidence="6 9" id="KW-0808">Transferase</keyword>
<dbReference type="SUPFAM" id="SSF53756">
    <property type="entry name" value="UDP-Glycosyltransferase/glycogen phosphorylase"/>
    <property type="match status" value="1"/>
</dbReference>
<keyword evidence="12" id="KW-0328">Glycosyltransferase</keyword>
<comment type="function">
    <text evidence="9">Involved in lipopolysaccharide (LPS) biosynthesis. Catalyzes the transfer of 3-deoxy-D-manno-octulosonate (Kdo) residue(s) from CMP-Kdo to lipid IV(A), the tetraacyldisaccharide-1,4'-bisphosphate precursor of lipid A.</text>
</comment>
<comment type="pathway">
    <text evidence="2 9">Bacterial outer membrane biogenesis; LPS core biosynthesis.</text>
</comment>
<evidence type="ECO:0000256" key="9">
    <source>
        <dbReference type="RuleBase" id="RU365103"/>
    </source>
</evidence>
<feature type="transmembrane region" description="Helical" evidence="9">
    <location>
        <begin position="6"/>
        <end position="23"/>
    </location>
</feature>
<dbReference type="EC" id="2.4.99.12" evidence="3 9"/>
<accession>A0ABY5TPM5</accession>
<dbReference type="EMBL" id="CP103416">
    <property type="protein sequence ID" value="UVW35310.1"/>
    <property type="molecule type" value="Genomic_DNA"/>
</dbReference>
<dbReference type="GO" id="GO:0043842">
    <property type="term" value="F:Kdo transferase activity"/>
    <property type="evidence" value="ECO:0007669"/>
    <property type="project" value="UniProtKB-EC"/>
</dbReference>
<dbReference type="PANTHER" id="PTHR42755:SF1">
    <property type="entry name" value="3-DEOXY-D-MANNO-OCTULOSONIC ACID TRANSFERASE, MITOCHONDRIAL-RELATED"/>
    <property type="match status" value="1"/>
</dbReference>
<proteinExistence type="inferred from homology"/>
<keyword evidence="13" id="KW-1185">Reference proteome</keyword>
<sequence>MPRLIYSVIFYLLTPVILLRLLYRAIKAPAYAGRWFERFGFFTPSDSCKDIIWLHAVSVGETLAAVPLVKALQAKYPDHRLLITCMTPTGSERITAAFGDSVDHCYAPYDAPDAVARFLKRVQPKMLIIMETELWPNTVAACCKRQIPVILANARLSEKSARGYGRVSGLSSPMFSQLTAVAAQHGDDGARFTALGLPAENLHISGNIKFDLDLSIQIRQSAAALRQQWSGSSQRPIFLAASTHRGEDEIILQAFSLIKQSVNDALLVLVPRHPERFNQVGDLCLEAGFSLARRSNNDLTDTADILLGDTMGELMTFFGACDIAFVGGSLVANGGHNMIEPAAWGKPTLSGLSVFNFAEVSRLLAEAGGLSLVENAAALAEAVITLIKNPEQAQQMGRQAQQIAEANRGALDRLLVVIDNSLSG</sequence>
<protein>
    <recommendedName>
        <fullName evidence="4 9">3-deoxy-D-manno-octulosonic acid transferase</fullName>
        <shortName evidence="9">Kdo transferase</shortName>
        <ecNumber evidence="3 9">2.4.99.12</ecNumber>
    </recommendedName>
    <alternativeName>
        <fullName evidence="7 9">Lipid IV(A) 3-deoxy-D-manno-octulosonic acid transferase</fullName>
    </alternativeName>
</protein>
<evidence type="ECO:0000313" key="12">
    <source>
        <dbReference type="EMBL" id="UVW35310.1"/>
    </source>
</evidence>
<evidence type="ECO:0000256" key="1">
    <source>
        <dbReference type="ARBA" id="ARBA00004196"/>
    </source>
</evidence>
<keyword evidence="9" id="KW-0472">Membrane</keyword>
<dbReference type="NCBIfam" id="NF004388">
    <property type="entry name" value="PRK05749.1-4"/>
    <property type="match status" value="1"/>
</dbReference>
<dbReference type="Pfam" id="PF04413">
    <property type="entry name" value="Glycos_transf_N"/>
    <property type="match status" value="1"/>
</dbReference>
<dbReference type="InterPro" id="IPR038107">
    <property type="entry name" value="Glycos_transf_N_sf"/>
</dbReference>
<gene>
    <name evidence="12" type="primary">waaA</name>
    <name evidence="12" type="ORF">NYF23_01570</name>
</gene>
<feature type="domain" description="Glycosyl transferase family 1" evidence="10">
    <location>
        <begin position="295"/>
        <end position="402"/>
    </location>
</feature>
<keyword evidence="9" id="KW-0812">Transmembrane</keyword>
<dbReference type="Pfam" id="PF00534">
    <property type="entry name" value="Glycos_transf_1"/>
    <property type="match status" value="1"/>
</dbReference>
<dbReference type="InterPro" id="IPR007507">
    <property type="entry name" value="Glycos_transf_N"/>
</dbReference>
<feature type="domain" description="3-deoxy-D-manno-octulosonic-acid transferase N-terminal" evidence="11">
    <location>
        <begin position="34"/>
        <end position="211"/>
    </location>
</feature>
<evidence type="ECO:0000256" key="6">
    <source>
        <dbReference type="ARBA" id="ARBA00022679"/>
    </source>
</evidence>
<organism evidence="12 13">
    <name type="scientific">SAR92 clade bacterium H455</name>
    <dbReference type="NCBI Taxonomy" id="2974818"/>
    <lineage>
        <taxon>Bacteria</taxon>
        <taxon>Pseudomonadati</taxon>
        <taxon>Pseudomonadota</taxon>
        <taxon>Gammaproteobacteria</taxon>
        <taxon>Cellvibrionales</taxon>
        <taxon>Porticoccaceae</taxon>
        <taxon>SAR92 clade</taxon>
    </lineage>
</organism>
<name>A0ABY5TPM5_9GAMM</name>
<evidence type="ECO:0000256" key="7">
    <source>
        <dbReference type="ARBA" id="ARBA00031445"/>
    </source>
</evidence>
<keyword evidence="5" id="KW-0997">Cell inner membrane</keyword>
<dbReference type="Gene3D" id="3.40.50.2000">
    <property type="entry name" value="Glycogen Phosphorylase B"/>
    <property type="match status" value="1"/>
</dbReference>
<comment type="subcellular location">
    <subcellularLocation>
        <location evidence="1">Cell envelope</location>
    </subcellularLocation>
    <subcellularLocation>
        <location evidence="9">Cell membrane</location>
    </subcellularLocation>
</comment>
<dbReference type="Proteomes" id="UP001059934">
    <property type="component" value="Chromosome"/>
</dbReference>
<comment type="similarity">
    <text evidence="9">Belongs to the glycosyltransferase group 1 family.</text>
</comment>
<evidence type="ECO:0000256" key="8">
    <source>
        <dbReference type="ARBA" id="ARBA00049183"/>
    </source>
</evidence>
<evidence type="ECO:0000256" key="5">
    <source>
        <dbReference type="ARBA" id="ARBA00022519"/>
    </source>
</evidence>
<evidence type="ECO:0000256" key="3">
    <source>
        <dbReference type="ARBA" id="ARBA00012621"/>
    </source>
</evidence>
<dbReference type="PANTHER" id="PTHR42755">
    <property type="entry name" value="3-DEOXY-MANNO-OCTULOSONATE CYTIDYLYLTRANSFERASE"/>
    <property type="match status" value="1"/>
</dbReference>
<evidence type="ECO:0000259" key="11">
    <source>
        <dbReference type="Pfam" id="PF04413"/>
    </source>
</evidence>
<keyword evidence="9" id="KW-1133">Transmembrane helix</keyword>
<keyword evidence="9" id="KW-1003">Cell membrane</keyword>
<dbReference type="Gene3D" id="3.40.50.11720">
    <property type="entry name" value="3-Deoxy-D-manno-octulosonic-acid transferase, N-terminal domain"/>
    <property type="match status" value="1"/>
</dbReference>
<dbReference type="InterPro" id="IPR001296">
    <property type="entry name" value="Glyco_trans_1"/>
</dbReference>
<dbReference type="InterPro" id="IPR039901">
    <property type="entry name" value="Kdotransferase"/>
</dbReference>
<reference evidence="12" key="1">
    <citation type="submission" date="2022-08" db="EMBL/GenBank/DDBJ databases">
        <title>Catabolic pathway analysis in culturable SAR92 clade bacteria reveals their overlooked roles in DMSP degradation in coastal seas.</title>
        <authorList>
            <person name="He X."/>
            <person name="Zhang X."/>
            <person name="Zhang Y."/>
        </authorList>
    </citation>
    <scope>NUCLEOTIDE SEQUENCE</scope>
    <source>
        <strain evidence="12">H455</strain>
    </source>
</reference>
<evidence type="ECO:0000256" key="2">
    <source>
        <dbReference type="ARBA" id="ARBA00004713"/>
    </source>
</evidence>
<evidence type="ECO:0000259" key="10">
    <source>
        <dbReference type="Pfam" id="PF00534"/>
    </source>
</evidence>
<comment type="catalytic activity">
    <reaction evidence="8 9">
        <text>lipid IVA (E. coli) + CMP-3-deoxy-beta-D-manno-octulosonate = alpha-Kdo-(2-&gt;6)-lipid IVA (E. coli) + CMP + H(+)</text>
        <dbReference type="Rhea" id="RHEA:28066"/>
        <dbReference type="ChEBI" id="CHEBI:15378"/>
        <dbReference type="ChEBI" id="CHEBI:58603"/>
        <dbReference type="ChEBI" id="CHEBI:60364"/>
        <dbReference type="ChEBI" id="CHEBI:60377"/>
        <dbReference type="ChEBI" id="CHEBI:85987"/>
        <dbReference type="EC" id="2.4.99.12"/>
    </reaction>
</comment>
<evidence type="ECO:0000256" key="4">
    <source>
        <dbReference type="ARBA" id="ARBA00019077"/>
    </source>
</evidence>